<evidence type="ECO:0000313" key="2">
    <source>
        <dbReference type="EMBL" id="MBC2601263.1"/>
    </source>
</evidence>
<accession>A0A7X1E3S8</accession>
<feature type="transmembrane region" description="Helical" evidence="1">
    <location>
        <begin position="62"/>
        <end position="81"/>
    </location>
</feature>
<keyword evidence="3" id="KW-1185">Reference proteome</keyword>
<dbReference type="AlphaFoldDB" id="A0A7X1E3S8"/>
<feature type="transmembrane region" description="Helical" evidence="1">
    <location>
        <begin position="6"/>
        <end position="24"/>
    </location>
</feature>
<dbReference type="EMBL" id="JACHVA010000052">
    <property type="protein sequence ID" value="MBC2601263.1"/>
    <property type="molecule type" value="Genomic_DNA"/>
</dbReference>
<feature type="transmembrane region" description="Helical" evidence="1">
    <location>
        <begin position="36"/>
        <end position="56"/>
    </location>
</feature>
<gene>
    <name evidence="2" type="ORF">H5P30_05690</name>
</gene>
<comment type="caution">
    <text evidence="2">The sequence shown here is derived from an EMBL/GenBank/DDBJ whole genome shotgun (WGS) entry which is preliminary data.</text>
</comment>
<feature type="transmembrane region" description="Helical" evidence="1">
    <location>
        <begin position="93"/>
        <end position="111"/>
    </location>
</feature>
<keyword evidence="1" id="KW-0472">Membrane</keyword>
<organism evidence="2 3">
    <name type="scientific">Puniceicoccus vermicola</name>
    <dbReference type="NCBI Taxonomy" id="388746"/>
    <lineage>
        <taxon>Bacteria</taxon>
        <taxon>Pseudomonadati</taxon>
        <taxon>Verrucomicrobiota</taxon>
        <taxon>Opitutia</taxon>
        <taxon>Puniceicoccales</taxon>
        <taxon>Puniceicoccaceae</taxon>
        <taxon>Puniceicoccus</taxon>
    </lineage>
</organism>
<evidence type="ECO:0000256" key="1">
    <source>
        <dbReference type="SAM" id="Phobius"/>
    </source>
</evidence>
<reference evidence="2 3" key="1">
    <citation type="submission" date="2020-07" db="EMBL/GenBank/DDBJ databases">
        <authorList>
            <person name="Feng X."/>
        </authorList>
    </citation>
    <scope>NUCLEOTIDE SEQUENCE [LARGE SCALE GENOMIC DNA]</scope>
    <source>
        <strain evidence="2 3">JCM14086</strain>
    </source>
</reference>
<dbReference type="RefSeq" id="WP_185691984.1">
    <property type="nucleotide sequence ID" value="NZ_JACHVA010000052.1"/>
</dbReference>
<keyword evidence="1" id="KW-0812">Transmembrane</keyword>
<proteinExistence type="predicted"/>
<protein>
    <submittedName>
        <fullName evidence="2">Uncharacterized protein</fullName>
    </submittedName>
</protein>
<sequence length="112" mass="12145">MAELLLDFLIYFLVATSVSAVVLWGAGMLTGVGCSFLEMLVVAGGATLAGIPFLIATLIWESGWILLAGWVVSLIVFVWLLKVVTREDIFPDLFLMIVVYCGIRFLLGFAVG</sequence>
<keyword evidence="1" id="KW-1133">Transmembrane helix</keyword>
<name>A0A7X1E3S8_9BACT</name>
<evidence type="ECO:0000313" key="3">
    <source>
        <dbReference type="Proteomes" id="UP000525652"/>
    </source>
</evidence>
<dbReference type="Proteomes" id="UP000525652">
    <property type="component" value="Unassembled WGS sequence"/>
</dbReference>